<dbReference type="EMBL" id="JABFJW010000858">
    <property type="protein sequence ID" value="NOK15413.1"/>
    <property type="molecule type" value="Genomic_DNA"/>
</dbReference>
<organism evidence="2 3">
    <name type="scientific">Corallococcus exercitus</name>
    <dbReference type="NCBI Taxonomy" id="2316736"/>
    <lineage>
        <taxon>Bacteria</taxon>
        <taxon>Pseudomonadati</taxon>
        <taxon>Myxococcota</taxon>
        <taxon>Myxococcia</taxon>
        <taxon>Myxococcales</taxon>
        <taxon>Cystobacterineae</taxon>
        <taxon>Myxococcaceae</taxon>
        <taxon>Corallococcus</taxon>
    </lineage>
</organism>
<feature type="coiled-coil region" evidence="1">
    <location>
        <begin position="15"/>
        <end position="42"/>
    </location>
</feature>
<reference evidence="2 3" key="1">
    <citation type="submission" date="2020-05" db="EMBL/GenBank/DDBJ databases">
        <authorList>
            <person name="Whitworth D."/>
        </authorList>
    </citation>
    <scope>NUCLEOTIDE SEQUENCE [LARGE SCALE GENOMIC DNA]</scope>
    <source>
        <strain evidence="2 3">CA046A</strain>
    </source>
</reference>
<accession>A0A7Y4NI69</accession>
<sequence>AVTLEELRVIVEGEIAPFQKKMKQLESQMKQTQNKIENSTKGLRERVGQQAGGMAAALGKLAKITALAYLGKKMLDLGMYSTQMALEVSASVNQIKRQMGESSQAFLKWIDNNANAMNTSVGEATKYGAVYS</sequence>
<dbReference type="AlphaFoldDB" id="A0A7Y4NI69"/>
<evidence type="ECO:0000313" key="2">
    <source>
        <dbReference type="EMBL" id="NOK15413.1"/>
    </source>
</evidence>
<name>A0A7Y4NI69_9BACT</name>
<comment type="caution">
    <text evidence="2">The sequence shown here is derived from an EMBL/GenBank/DDBJ whole genome shotgun (WGS) entry which is preliminary data.</text>
</comment>
<proteinExistence type="predicted"/>
<evidence type="ECO:0000313" key="3">
    <source>
        <dbReference type="Proteomes" id="UP000528460"/>
    </source>
</evidence>
<gene>
    <name evidence="2" type="ORF">HNS30_41100</name>
</gene>
<evidence type="ECO:0000256" key="1">
    <source>
        <dbReference type="SAM" id="Coils"/>
    </source>
</evidence>
<keyword evidence="1" id="KW-0175">Coiled coil</keyword>
<dbReference type="RefSeq" id="WP_216623600.1">
    <property type="nucleotide sequence ID" value="NZ_JABFJW010000858.1"/>
</dbReference>
<feature type="non-terminal residue" evidence="2">
    <location>
        <position position="132"/>
    </location>
</feature>
<dbReference type="Proteomes" id="UP000528460">
    <property type="component" value="Unassembled WGS sequence"/>
</dbReference>
<protein>
    <submittedName>
        <fullName evidence="2">Uncharacterized protein</fullName>
    </submittedName>
</protein>
<feature type="non-terminal residue" evidence="2">
    <location>
        <position position="1"/>
    </location>
</feature>